<evidence type="ECO:0000313" key="2">
    <source>
        <dbReference type="Proteomes" id="UP000012153"/>
    </source>
</evidence>
<dbReference type="Proteomes" id="UP000012153">
    <property type="component" value="Unassembled WGS sequence"/>
</dbReference>
<dbReference type="AlphaFoldDB" id="M6U7A3"/>
<reference evidence="1 2" key="1">
    <citation type="submission" date="2013-01" db="EMBL/GenBank/DDBJ databases">
        <authorList>
            <person name="Harkins D.M."/>
            <person name="Durkin A.S."/>
            <person name="Brinkac L.M."/>
            <person name="Haft D.H."/>
            <person name="Selengut J.D."/>
            <person name="Sanka R."/>
            <person name="DePew J."/>
            <person name="Purushe J."/>
            <person name="Matthias M.A."/>
            <person name="Vinetz J.M."/>
            <person name="Sutton G.G."/>
            <person name="Nierman W.C."/>
            <person name="Fouts D.E."/>
        </authorList>
    </citation>
    <scope>NUCLEOTIDE SEQUENCE [LARGE SCALE GENOMIC DNA]</scope>
    <source>
        <strain evidence="1 2">ZUN142</strain>
    </source>
</reference>
<sequence>MNSYIKVVRKIVICGSSHVILQKNLSFVRVLKLESDRFICYKLLFFKLR</sequence>
<comment type="caution">
    <text evidence="1">The sequence shown here is derived from an EMBL/GenBank/DDBJ whole genome shotgun (WGS) entry which is preliminary data.</text>
</comment>
<protein>
    <submittedName>
        <fullName evidence="1">Uncharacterized protein</fullName>
    </submittedName>
</protein>
<gene>
    <name evidence="1" type="ORF">LEP1GSC186_2892</name>
</gene>
<evidence type="ECO:0000313" key="1">
    <source>
        <dbReference type="EMBL" id="EMO38836.1"/>
    </source>
</evidence>
<proteinExistence type="predicted"/>
<name>M6U7A3_9LEPT</name>
<organism evidence="1 2">
    <name type="scientific">Leptospira noguchii serovar Autumnalis str. ZUN142</name>
    <dbReference type="NCBI Taxonomy" id="1085540"/>
    <lineage>
        <taxon>Bacteria</taxon>
        <taxon>Pseudomonadati</taxon>
        <taxon>Spirochaetota</taxon>
        <taxon>Spirochaetia</taxon>
        <taxon>Leptospirales</taxon>
        <taxon>Leptospiraceae</taxon>
        <taxon>Leptospira</taxon>
    </lineage>
</organism>
<accession>M6U7A3</accession>
<dbReference type="EMBL" id="AHOP02000063">
    <property type="protein sequence ID" value="EMO38836.1"/>
    <property type="molecule type" value="Genomic_DNA"/>
</dbReference>